<feature type="region of interest" description="Disordered" evidence="5">
    <location>
        <begin position="608"/>
        <end position="678"/>
    </location>
</feature>
<keyword evidence="8" id="KW-1185">Reference proteome</keyword>
<dbReference type="GO" id="GO:0008270">
    <property type="term" value="F:zinc ion binding"/>
    <property type="evidence" value="ECO:0007669"/>
    <property type="project" value="UniProtKB-KW"/>
</dbReference>
<proteinExistence type="predicted"/>
<dbReference type="EMBL" id="CACTIH010005436">
    <property type="protein sequence ID" value="CAA2992411.1"/>
    <property type="molecule type" value="Genomic_DNA"/>
</dbReference>
<evidence type="ECO:0000313" key="7">
    <source>
        <dbReference type="EMBL" id="CAA2992411.1"/>
    </source>
</evidence>
<feature type="region of interest" description="Disordered" evidence="5">
    <location>
        <begin position="414"/>
        <end position="442"/>
    </location>
</feature>
<dbReference type="OrthoDB" id="10263264at2759"/>
<feature type="compositionally biased region" description="Polar residues" evidence="5">
    <location>
        <begin position="881"/>
        <end position="893"/>
    </location>
</feature>
<gene>
    <name evidence="7" type="ORF">OLEA9_A076970</name>
</gene>
<dbReference type="Gene3D" id="3.30.40.10">
    <property type="entry name" value="Zinc/RING finger domain, C3HC4 (zinc finger)"/>
    <property type="match status" value="1"/>
</dbReference>
<feature type="compositionally biased region" description="Polar residues" evidence="5">
    <location>
        <begin position="608"/>
        <end position="619"/>
    </location>
</feature>
<dbReference type="Gramene" id="OE9A076970T3">
    <property type="protein sequence ID" value="OE9A076970C3"/>
    <property type="gene ID" value="OE9A076970"/>
</dbReference>
<evidence type="ECO:0000313" key="8">
    <source>
        <dbReference type="Proteomes" id="UP000594638"/>
    </source>
</evidence>
<dbReference type="AlphaFoldDB" id="A0A8S0SJB5"/>
<protein>
    <submittedName>
        <fullName evidence="7">E4 SUMO- ligase PIAL2-like isoform X2</fullName>
    </submittedName>
</protein>
<dbReference type="Pfam" id="PF02891">
    <property type="entry name" value="zf-MIZ"/>
    <property type="match status" value="1"/>
</dbReference>
<evidence type="ECO:0000256" key="3">
    <source>
        <dbReference type="ARBA" id="ARBA00022833"/>
    </source>
</evidence>
<sequence length="910" mass="98799">MTEVTPALLAGTETNGVGVGVGIGNGTRVALNNALNASHVNSFRIAAVADRLAIHVRATPKNDNAEFVNLCLSLARGIDFCISNQEVPSRAQDLPSLLKQVCQCKNDAVVQAAVMVLMISVKSACESGWFSERDSEELQNLTKEIACNFCSVSNFNTEPTSSLPVISTIMSRFYPTMKMGHIFAFLEIQPGYGTYVRDFQISKNVQFSQEDKIRLFVVQADSIETSSCLISPPKMNFLLNGKGVERRTNLHTDTGPQIPTLVTHMLKYGSNLLQAVGEFNGNYIIAVAFMRTMSTPDINAIEDYVQHVPEAIDSDSEIIEGPSRISINCPISFRRIKTPVKGHSCKHLQCFDYDNYVNINSRRPSWRCPHCNQHVCFTDIRLDQKMAKVLKEVGPNVKEVIISSDGSWNAVIETEDTTKKPEDKTSNVGHDAPSEIESTGLPGAPVEILDLTEIDDGMDAVATRESEDTKLSPTACQSLSMTQTPSVNPQMANTCDVNQNIGQIDEDFWSGIYMSTFGTGTSNVRSNLPIAGVSSRELDAFHGNVPLSTSVPESETALPNILQLQQYQFGNSNMSNEYGRLPSISSHVTRTPIAIQALPAQAPASVLQQRSRNSTNTFMQNNPSAAAQASPSARLVPDGFSMLDSSSSQVSQMPSSSLQQYSGIQQNRSVPSVRPSQHNIGLQAPHLVPNAYRVSNERQSTSQLQMANLAASHAMNQSFGQVQSSILPSANFLSPQMHGVGSQSGVDRSTGVIGSQQSRLMVPNQRNGQMARPVETSRAHTYSLNPDARRMPSVSHQIENTGGTSVTVPRTDAYDQADQNWRPTARMRGALSGQAYSDALNQFILRPTSQPQAARPISNAGSLPGNVRAPLQPHMADRVAQSPQLPNHPSIGQASRPRVSGVSPEGSFGN</sequence>
<dbReference type="Proteomes" id="UP000594638">
    <property type="component" value="Unassembled WGS sequence"/>
</dbReference>
<evidence type="ECO:0000256" key="1">
    <source>
        <dbReference type="ARBA" id="ARBA00022723"/>
    </source>
</evidence>
<dbReference type="GO" id="GO:0000785">
    <property type="term" value="C:chromatin"/>
    <property type="evidence" value="ECO:0007669"/>
    <property type="project" value="TreeGrafter"/>
</dbReference>
<comment type="caution">
    <text evidence="7">The sequence shown here is derived from an EMBL/GenBank/DDBJ whole genome shotgun (WGS) entry which is preliminary data.</text>
</comment>
<evidence type="ECO:0000259" key="6">
    <source>
        <dbReference type="PROSITE" id="PS51044"/>
    </source>
</evidence>
<feature type="domain" description="SP-RING-type" evidence="6">
    <location>
        <begin position="314"/>
        <end position="395"/>
    </location>
</feature>
<dbReference type="PANTHER" id="PTHR10782">
    <property type="entry name" value="ZINC FINGER MIZ DOMAIN-CONTAINING PROTEIN"/>
    <property type="match status" value="1"/>
</dbReference>
<dbReference type="GO" id="GO:0016925">
    <property type="term" value="P:protein sumoylation"/>
    <property type="evidence" value="ECO:0007669"/>
    <property type="project" value="TreeGrafter"/>
</dbReference>
<feature type="compositionally biased region" description="Basic and acidic residues" evidence="5">
    <location>
        <begin position="416"/>
        <end position="425"/>
    </location>
</feature>
<reference evidence="7 8" key="1">
    <citation type="submission" date="2019-12" db="EMBL/GenBank/DDBJ databases">
        <authorList>
            <person name="Alioto T."/>
            <person name="Alioto T."/>
            <person name="Gomez Garrido J."/>
        </authorList>
    </citation>
    <scope>NUCLEOTIDE SEQUENCE [LARGE SCALE GENOMIC DNA]</scope>
</reference>
<dbReference type="CDD" id="cd16650">
    <property type="entry name" value="SP-RING_PIAS-like"/>
    <property type="match status" value="1"/>
</dbReference>
<keyword evidence="1" id="KW-0479">Metal-binding</keyword>
<dbReference type="PROSITE" id="PS51044">
    <property type="entry name" value="ZF_SP_RING"/>
    <property type="match status" value="1"/>
</dbReference>
<evidence type="ECO:0000256" key="4">
    <source>
        <dbReference type="PROSITE-ProRule" id="PRU00452"/>
    </source>
</evidence>
<keyword evidence="3" id="KW-0862">Zinc</keyword>
<feature type="compositionally biased region" description="Polar residues" evidence="5">
    <location>
        <begin position="661"/>
        <end position="678"/>
    </location>
</feature>
<keyword evidence="2 4" id="KW-0863">Zinc-finger</keyword>
<dbReference type="InterPro" id="IPR004181">
    <property type="entry name" value="Znf_MIZ"/>
</dbReference>
<dbReference type="GO" id="GO:0061665">
    <property type="term" value="F:SUMO ligase activity"/>
    <property type="evidence" value="ECO:0007669"/>
    <property type="project" value="TreeGrafter"/>
</dbReference>
<organism evidence="7 8">
    <name type="scientific">Olea europaea subsp. europaea</name>
    <dbReference type="NCBI Taxonomy" id="158383"/>
    <lineage>
        <taxon>Eukaryota</taxon>
        <taxon>Viridiplantae</taxon>
        <taxon>Streptophyta</taxon>
        <taxon>Embryophyta</taxon>
        <taxon>Tracheophyta</taxon>
        <taxon>Spermatophyta</taxon>
        <taxon>Magnoliopsida</taxon>
        <taxon>eudicotyledons</taxon>
        <taxon>Gunneridae</taxon>
        <taxon>Pentapetalae</taxon>
        <taxon>asterids</taxon>
        <taxon>lamiids</taxon>
        <taxon>Lamiales</taxon>
        <taxon>Oleaceae</taxon>
        <taxon>Oleeae</taxon>
        <taxon>Olea</taxon>
    </lineage>
</organism>
<name>A0A8S0SJB5_OLEEU</name>
<dbReference type="GO" id="GO:0016874">
    <property type="term" value="F:ligase activity"/>
    <property type="evidence" value="ECO:0007669"/>
    <property type="project" value="UniProtKB-KW"/>
</dbReference>
<evidence type="ECO:0000256" key="5">
    <source>
        <dbReference type="SAM" id="MobiDB-lite"/>
    </source>
</evidence>
<evidence type="ECO:0000256" key="2">
    <source>
        <dbReference type="ARBA" id="ARBA00022771"/>
    </source>
</evidence>
<feature type="region of interest" description="Disordered" evidence="5">
    <location>
        <begin position="849"/>
        <end position="910"/>
    </location>
</feature>
<dbReference type="PANTHER" id="PTHR10782:SF4">
    <property type="entry name" value="TONALLI, ISOFORM E"/>
    <property type="match status" value="1"/>
</dbReference>
<accession>A0A8S0SJB5</accession>
<keyword evidence="7" id="KW-0436">Ligase</keyword>
<feature type="compositionally biased region" description="Low complexity" evidence="5">
    <location>
        <begin position="641"/>
        <end position="660"/>
    </location>
</feature>
<feature type="compositionally biased region" description="Low complexity" evidence="5">
    <location>
        <begin position="620"/>
        <end position="633"/>
    </location>
</feature>
<dbReference type="InterPro" id="IPR013083">
    <property type="entry name" value="Znf_RING/FYVE/PHD"/>
</dbReference>